<proteinExistence type="predicted"/>
<feature type="compositionally biased region" description="Polar residues" evidence="1">
    <location>
        <begin position="216"/>
        <end position="261"/>
    </location>
</feature>
<dbReference type="EMBL" id="CP040825">
    <property type="protein sequence ID" value="QCZ36626.1"/>
    <property type="molecule type" value="Genomic_DNA"/>
</dbReference>
<organism evidence="4 6">
    <name type="scientific">Mycoplasma nasistruthionis</name>
    <dbReference type="NCBI Taxonomy" id="353852"/>
    <lineage>
        <taxon>Bacteria</taxon>
        <taxon>Bacillati</taxon>
        <taxon>Mycoplasmatota</taxon>
        <taxon>Mollicutes</taxon>
        <taxon>Mycoplasmataceae</taxon>
        <taxon>Mycoplasma</taxon>
    </lineage>
</organism>
<evidence type="ECO:0000313" key="6">
    <source>
        <dbReference type="Proteomes" id="UP000315201"/>
    </source>
</evidence>
<evidence type="ECO:0008006" key="7">
    <source>
        <dbReference type="Google" id="ProtNLM"/>
    </source>
</evidence>
<feature type="chain" id="PRO_5036129465" description="Variable surface lipoprotein" evidence="2">
    <location>
        <begin position="25"/>
        <end position="341"/>
    </location>
</feature>
<dbReference type="PROSITE" id="PS51257">
    <property type="entry name" value="PROKAR_LIPOPROTEIN"/>
    <property type="match status" value="1"/>
</dbReference>
<dbReference type="InterPro" id="IPR054816">
    <property type="entry name" value="Lipoprotein_mollicutes-type_CS"/>
</dbReference>
<evidence type="ECO:0000313" key="4">
    <source>
        <dbReference type="EMBL" id="QDF64921.1"/>
    </source>
</evidence>
<reference evidence="4 6" key="1">
    <citation type="submission" date="2019-06" db="EMBL/GenBank/DDBJ databases">
        <title>Mycoplasma nasistruthionis sp. nov. str Ms03.</title>
        <authorList>
            <person name="Botes A."/>
        </authorList>
    </citation>
    <scope>NUCLEOTIDE SEQUENCE [LARGE SCALE GENOMIC DNA]</scope>
    <source>
        <strain evidence="4 6">Ms03</strain>
    </source>
</reference>
<dbReference type="NCBIfam" id="NF045726">
    <property type="entry name" value="XXplasma_LP"/>
    <property type="match status" value="1"/>
</dbReference>
<feature type="signal peptide" evidence="2">
    <location>
        <begin position="1"/>
        <end position="24"/>
    </location>
</feature>
<accession>A0A5B7XUS5</accession>
<protein>
    <recommendedName>
        <fullName evidence="7">Variable surface lipoprotein</fullName>
    </recommendedName>
</protein>
<keyword evidence="2" id="KW-0732">Signal</keyword>
<evidence type="ECO:0000256" key="2">
    <source>
        <dbReference type="SAM" id="SignalP"/>
    </source>
</evidence>
<feature type="compositionally biased region" description="Low complexity" evidence="1">
    <location>
        <begin position="36"/>
        <end position="59"/>
    </location>
</feature>
<feature type="region of interest" description="Disordered" evidence="1">
    <location>
        <begin position="216"/>
        <end position="341"/>
    </location>
</feature>
<evidence type="ECO:0000313" key="5">
    <source>
        <dbReference type="Proteomes" id="UP000305457"/>
    </source>
</evidence>
<accession>A0A4Y6I6C5</accession>
<reference evidence="3 5" key="2">
    <citation type="submission" date="2019-06" db="EMBL/GenBank/DDBJ databases">
        <title>Mycoplasma sp. 2F1A isolated from ostrich.</title>
        <authorList>
            <person name="Spergser J."/>
        </authorList>
    </citation>
    <scope>NUCLEOTIDE SEQUENCE [LARGE SCALE GENOMIC DNA]</scope>
    <source>
        <strain evidence="3 5">2F1A</strain>
    </source>
</reference>
<dbReference type="RefSeq" id="WP_139592109.1">
    <property type="nucleotide sequence ID" value="NZ_CP040825.1"/>
</dbReference>
<sequence length="341" mass="35181">MKNFKKLFLFSGLSLTLAPVAAVAVSCKDTTETKENTTTNDTVVNNETQGQQGGQNNVAGATETGANEAEVALYKAPLMFANETKTFNGNQYVYNGAKLLEKAKAKMAEKASSIQSSGALLQKYSAGGTKNANPAAFGIKSGGNSQDNIILTFKEGVDPNNILSTLPAEKNNKNKLFEGSLDEATRTLTIKFKTTLTGDEVLEQSFVFDEVVAPTEGNTANQGGTSMENQNGTANQGGTSMENQNGTANQGETTNNQANADSTSSAQASETATADNATTGAADAQASEMTTSDSSTSTETSSSTGEMQADSSSSSEGSQEPAVAADSTPSPTEPTEPSTAS</sequence>
<dbReference type="Proteomes" id="UP000305457">
    <property type="component" value="Chromosome"/>
</dbReference>
<feature type="compositionally biased region" description="Low complexity" evidence="1">
    <location>
        <begin position="262"/>
        <end position="304"/>
    </location>
</feature>
<evidence type="ECO:0000313" key="3">
    <source>
        <dbReference type="EMBL" id="QCZ36626.1"/>
    </source>
</evidence>
<dbReference type="EMBL" id="CP041147">
    <property type="protein sequence ID" value="QDF64921.1"/>
    <property type="molecule type" value="Genomic_DNA"/>
</dbReference>
<evidence type="ECO:0000256" key="1">
    <source>
        <dbReference type="SAM" id="MobiDB-lite"/>
    </source>
</evidence>
<name>A0A4Y6I6C5_9MOLU</name>
<feature type="compositionally biased region" description="Low complexity" evidence="1">
    <location>
        <begin position="327"/>
        <end position="341"/>
    </location>
</feature>
<dbReference type="Proteomes" id="UP000315201">
    <property type="component" value="Chromosome"/>
</dbReference>
<feature type="region of interest" description="Disordered" evidence="1">
    <location>
        <begin position="30"/>
        <end position="59"/>
    </location>
</feature>
<dbReference type="KEGG" id="mnh:FG904_01155"/>
<dbReference type="AlphaFoldDB" id="A0A4Y6I6C5"/>
<gene>
    <name evidence="3" type="ORF">FG904_01155</name>
    <name evidence="4" type="ORF">FIV53_01175</name>
</gene>
<keyword evidence="6" id="KW-1185">Reference proteome</keyword>